<dbReference type="KEGG" id="rdp:RD2015_2529"/>
<protein>
    <submittedName>
        <fullName evidence="1">Uncharacterized protein</fullName>
    </submittedName>
</protein>
<dbReference type="AlphaFoldDB" id="A0A0U3MVH0"/>
<name>A0A0U3MVH0_9BURK</name>
<dbReference type="EMBL" id="CP013729">
    <property type="protein sequence ID" value="ALV06995.1"/>
    <property type="molecule type" value="Genomic_DNA"/>
</dbReference>
<dbReference type="PATRIC" id="fig|76731.3.peg.2588"/>
<organism evidence="1 2">
    <name type="scientific">Roseateles depolymerans</name>
    <dbReference type="NCBI Taxonomy" id="76731"/>
    <lineage>
        <taxon>Bacteria</taxon>
        <taxon>Pseudomonadati</taxon>
        <taxon>Pseudomonadota</taxon>
        <taxon>Betaproteobacteria</taxon>
        <taxon>Burkholderiales</taxon>
        <taxon>Sphaerotilaceae</taxon>
        <taxon>Roseateles</taxon>
    </lineage>
</organism>
<accession>A0A0U3MVH0</accession>
<dbReference type="Proteomes" id="UP000060699">
    <property type="component" value="Chromosome"/>
</dbReference>
<sequence length="683" mass="70560">MRMSMSADVPASADAWVAGEAEGSGETCREAAGPAGARALSLDSETLSGLRKDYLERVATTTGDMLATLAGTARSDVVREAATQRLQKSLEGRAQALLESQLQQAASSLQAARQQTEEGSPVFCGADPDLQPWIVQAAAEMARRVNVEVPRKQLTEALCITSNQWRQALSNASEQALANLHVQIDSDAGAEDGSRSGSEIRFDALVEQVRRRYHLAEAGSLASGAGARSDLKAGQGAGRETGPSAKALRTAAAIEPEVRKLVGHLTPGLTDAMQRMGLDAKAHAAEGQQALREAAIILVDHGLNTPEQVRAFLDQVNRHDDRLAFLTGVLAQVGYPAGMAAFLWGIAPQLAPSLLGSAGGVPGALAFGALAGAMIGWTDSAAGSGASAVYRALAYGGSGASVSPLAQKLHLPKSRDLRVRAGTSAAATFVKNALLRAVIPSVVYGAAFPDGVDRAFRDHVDFVGDAGGGFFSGGATALLTRRRLDSRPSRDFKVLTQDNLPDMIERSQQGDGWRRTMGKSVSAFGQGLGAGALAPSTWAVTGLVMTPLVALLMGINLGLVPKLGWSEGLGATGAPLGHEGVPGTAVNGTTAAGSSADMIAAAEHALKATVSTLLMAVLAGGATGVGNWVGRRADADCLAAVFGAVRTAAERLRAAVEPAKAGGDVMLTGLRRRNATETEWARY</sequence>
<evidence type="ECO:0000313" key="1">
    <source>
        <dbReference type="EMBL" id="ALV06995.1"/>
    </source>
</evidence>
<gene>
    <name evidence="1" type="ORF">RD2015_2529</name>
</gene>
<proteinExistence type="predicted"/>
<keyword evidence="2" id="KW-1185">Reference proteome</keyword>
<reference evidence="1 2" key="1">
    <citation type="submission" date="2015-12" db="EMBL/GenBank/DDBJ databases">
        <title>Complete genome of Roseateles depolymerans KCTC 42856.</title>
        <authorList>
            <person name="Kim K.M."/>
        </authorList>
    </citation>
    <scope>NUCLEOTIDE SEQUENCE [LARGE SCALE GENOMIC DNA]</scope>
    <source>
        <strain evidence="1 2">KCTC 42856</strain>
    </source>
</reference>
<evidence type="ECO:0000313" key="2">
    <source>
        <dbReference type="Proteomes" id="UP000060699"/>
    </source>
</evidence>